<dbReference type="GO" id="GO:0016020">
    <property type="term" value="C:membrane"/>
    <property type="evidence" value="ECO:0007669"/>
    <property type="project" value="TreeGrafter"/>
</dbReference>
<comment type="caution">
    <text evidence="2">The sequence shown here is derived from an EMBL/GenBank/DDBJ whole genome shotgun (WGS) entry which is preliminary data.</text>
</comment>
<organism evidence="2">
    <name type="scientific">Thermogladius calderae</name>
    <dbReference type="NCBI Taxonomy" id="1200300"/>
    <lineage>
        <taxon>Archaea</taxon>
        <taxon>Thermoproteota</taxon>
        <taxon>Thermoprotei</taxon>
        <taxon>Desulfurococcales</taxon>
        <taxon>Desulfurococcaceae</taxon>
        <taxon>Thermogladius</taxon>
    </lineage>
</organism>
<feature type="domain" description="Glycosyl transferase family 1" evidence="1">
    <location>
        <begin position="213"/>
        <end position="375"/>
    </location>
</feature>
<dbReference type="GO" id="GO:0006487">
    <property type="term" value="P:protein N-linked glycosylation"/>
    <property type="evidence" value="ECO:0007669"/>
    <property type="project" value="TreeGrafter"/>
</dbReference>
<keyword evidence="2" id="KW-0808">Transferase</keyword>
<accession>A0A7J3Y0R5</accession>
<evidence type="ECO:0000313" key="2">
    <source>
        <dbReference type="EMBL" id="HHP68530.1"/>
    </source>
</evidence>
<dbReference type="PANTHER" id="PTHR45919:SF1">
    <property type="entry name" value="GDP-MAN:MAN(3)GLCNAC(2)-PP-DOL ALPHA-1,2-MANNOSYLTRANSFERASE"/>
    <property type="match status" value="1"/>
</dbReference>
<dbReference type="Gene3D" id="3.40.50.2000">
    <property type="entry name" value="Glycogen Phosphorylase B"/>
    <property type="match status" value="1"/>
</dbReference>
<proteinExistence type="predicted"/>
<dbReference type="SUPFAM" id="SSF53756">
    <property type="entry name" value="UDP-Glycosyltransferase/glycogen phosphorylase"/>
    <property type="match status" value="1"/>
</dbReference>
<dbReference type="InterPro" id="IPR001296">
    <property type="entry name" value="Glyco_trans_1"/>
</dbReference>
<gene>
    <name evidence="2" type="ORF">ENM60_07115</name>
</gene>
<evidence type="ECO:0000259" key="1">
    <source>
        <dbReference type="Pfam" id="PF00534"/>
    </source>
</evidence>
<dbReference type="GO" id="GO:0004377">
    <property type="term" value="F:GDP-Man:Man(3)GlcNAc(2)-PP-Dol alpha-1,2-mannosyltransferase activity"/>
    <property type="evidence" value="ECO:0007669"/>
    <property type="project" value="InterPro"/>
</dbReference>
<dbReference type="PANTHER" id="PTHR45919">
    <property type="entry name" value="GDP-MAN:MAN(3)GLCNAC(2)-PP-DOL ALPHA-1,2-MANNOSYLTRANSFERASE"/>
    <property type="match status" value="1"/>
</dbReference>
<dbReference type="InterPro" id="IPR038013">
    <property type="entry name" value="ALG11"/>
</dbReference>
<dbReference type="AlphaFoldDB" id="A0A7J3Y0R5"/>
<sequence length="398" mass="45231">MPQGMVSPLNWLKSSRGGGSSRLSFHLRVSETMLALVRHHMIGSLLMGPGGSEYVSLETAIALKKAGFEVYLDSLGVRTFDKLISLSEFYGLSYEEISDIGLGYPDEKIDIVINTSGDVLSGRSQVVYLHYPSFLEVNTYYPAVKGFARTLGNLYSLLNNLFFPFYIKYTRVFIANSSLTAWFFNKVYGVEPAIVYPPVNLDDIIGEEPLGYKDRDSRILIISRFSPEKNLEKVVSIGKMVKERKLNMEIVIAGSFSERNGWYLKKIIDEIEANNLGDIITLRLNISRKDLVKLYRTSLLYVHLTPMEHFGISIVESMAAGTPTIIPKNSGAWIDIVDENPEISLPYSNLNELLEHVVRIMNDEELWRKISFNARLKSLSFSRYRYHEEISNIVRKLI</sequence>
<dbReference type="Pfam" id="PF00534">
    <property type="entry name" value="Glycos_transf_1"/>
    <property type="match status" value="1"/>
</dbReference>
<name>A0A7J3Y0R5_9CREN</name>
<reference evidence="2" key="1">
    <citation type="journal article" date="2020" name="mSystems">
        <title>Genome- and Community-Level Interaction Insights into Carbon Utilization and Element Cycling Functions of Hydrothermarchaeota in Hydrothermal Sediment.</title>
        <authorList>
            <person name="Zhou Z."/>
            <person name="Liu Y."/>
            <person name="Xu W."/>
            <person name="Pan J."/>
            <person name="Luo Z.H."/>
            <person name="Li M."/>
        </authorList>
    </citation>
    <scope>NUCLEOTIDE SEQUENCE [LARGE SCALE GENOMIC DNA]</scope>
    <source>
        <strain evidence="2">SpSt-110</strain>
    </source>
</reference>
<dbReference type="CDD" id="cd03801">
    <property type="entry name" value="GT4_PimA-like"/>
    <property type="match status" value="1"/>
</dbReference>
<protein>
    <submittedName>
        <fullName evidence="2">Glycosyltransferase</fullName>
    </submittedName>
</protein>
<dbReference type="EMBL" id="DRYK01000089">
    <property type="protein sequence ID" value="HHP68530.1"/>
    <property type="molecule type" value="Genomic_DNA"/>
</dbReference>